<dbReference type="HOGENOM" id="CLU_2145045_0_0_1"/>
<dbReference type="InterPro" id="IPR049526">
    <property type="entry name" value="Myoregulin"/>
</dbReference>
<dbReference type="CDD" id="cd20260">
    <property type="entry name" value="Myoregulin"/>
    <property type="match status" value="1"/>
</dbReference>
<feature type="transmembrane region" description="Helical" evidence="1">
    <location>
        <begin position="91"/>
        <end position="110"/>
    </location>
</feature>
<dbReference type="GeneTree" id="ENSGT01120000272158"/>
<name>M3YHX5_MUSPF</name>
<dbReference type="STRING" id="9669.ENSMPUP00000010932"/>
<dbReference type="EMBL" id="AEYP01063957">
    <property type="status" value="NOT_ANNOTATED_CDS"/>
    <property type="molecule type" value="Genomic_DNA"/>
</dbReference>
<keyword evidence="1" id="KW-0812">Transmembrane</keyword>
<accession>M3YHX5</accession>
<evidence type="ECO:0000313" key="2">
    <source>
        <dbReference type="Ensembl" id="ENSMPUP00000010932.1"/>
    </source>
</evidence>
<keyword evidence="1" id="KW-0472">Membrane</keyword>
<evidence type="ECO:0008006" key="3">
    <source>
        <dbReference type="Google" id="ProtNLM"/>
    </source>
</evidence>
<organism evidence="2">
    <name type="scientific">Mustela putorius furo</name>
    <name type="common">European domestic ferret</name>
    <name type="synonym">Mustela furo</name>
    <dbReference type="NCBI Taxonomy" id="9669"/>
    <lineage>
        <taxon>Eukaryota</taxon>
        <taxon>Metazoa</taxon>
        <taxon>Chordata</taxon>
        <taxon>Craniata</taxon>
        <taxon>Vertebrata</taxon>
        <taxon>Euteleostomi</taxon>
        <taxon>Mammalia</taxon>
        <taxon>Eutheria</taxon>
        <taxon>Laurasiatheria</taxon>
        <taxon>Carnivora</taxon>
        <taxon>Caniformia</taxon>
        <taxon>Musteloidea</taxon>
        <taxon>Mustelidae</taxon>
        <taxon>Mustelinae</taxon>
        <taxon>Mustela</taxon>
    </lineage>
</organism>
<dbReference type="Ensembl" id="ENSMPUT00000011114.1">
    <property type="protein sequence ID" value="ENSMPUP00000010932.1"/>
    <property type="gene ID" value="ENSMPUG00000011021.1"/>
</dbReference>
<evidence type="ECO:0000256" key="1">
    <source>
        <dbReference type="SAM" id="Phobius"/>
    </source>
</evidence>
<reference evidence="2" key="1">
    <citation type="submission" date="2024-06" db="UniProtKB">
        <authorList>
            <consortium name="Ensembl"/>
        </authorList>
    </citation>
    <scope>IDENTIFICATION</scope>
</reference>
<sequence>MLILPHFLEGLMKAQRDRLRFHGTKVAKRPPALNALCSSKSLRSEPQEWGYLPLPGIKSGSKSILDMMCKNWILMSTTIPASPEDEILGRLLKILFVIFVDFMSIIYVIITS</sequence>
<dbReference type="AlphaFoldDB" id="M3YHX5"/>
<proteinExistence type="predicted"/>
<protein>
    <recommendedName>
        <fullName evidence="3">Myoregulin</fullName>
    </recommendedName>
</protein>
<dbReference type="InParanoid" id="M3YHX5"/>
<keyword evidence="1" id="KW-1133">Transmembrane helix</keyword>